<name>A0A819JKA4_9BILA</name>
<proteinExistence type="predicted"/>
<gene>
    <name evidence="1" type="ORF">FNK824_LOCUS22302</name>
</gene>
<dbReference type="EMBL" id="CAJOBE010004489">
    <property type="protein sequence ID" value="CAF3934103.1"/>
    <property type="molecule type" value="Genomic_DNA"/>
</dbReference>
<protein>
    <submittedName>
        <fullName evidence="1">Uncharacterized protein</fullName>
    </submittedName>
</protein>
<evidence type="ECO:0000313" key="1">
    <source>
        <dbReference type="EMBL" id="CAF3934103.1"/>
    </source>
</evidence>
<accession>A0A819JKA4</accession>
<dbReference type="AlphaFoldDB" id="A0A819JKA4"/>
<dbReference type="Proteomes" id="UP000663874">
    <property type="component" value="Unassembled WGS sequence"/>
</dbReference>
<comment type="caution">
    <text evidence="1">The sequence shown here is derived from an EMBL/GenBank/DDBJ whole genome shotgun (WGS) entry which is preliminary data.</text>
</comment>
<organism evidence="1 2">
    <name type="scientific">Rotaria sordida</name>
    <dbReference type="NCBI Taxonomy" id="392033"/>
    <lineage>
        <taxon>Eukaryota</taxon>
        <taxon>Metazoa</taxon>
        <taxon>Spiralia</taxon>
        <taxon>Gnathifera</taxon>
        <taxon>Rotifera</taxon>
        <taxon>Eurotatoria</taxon>
        <taxon>Bdelloidea</taxon>
        <taxon>Philodinida</taxon>
        <taxon>Philodinidae</taxon>
        <taxon>Rotaria</taxon>
    </lineage>
</organism>
<reference evidence="1" key="1">
    <citation type="submission" date="2021-02" db="EMBL/GenBank/DDBJ databases">
        <authorList>
            <person name="Nowell W R."/>
        </authorList>
    </citation>
    <scope>NUCLEOTIDE SEQUENCE</scope>
</reference>
<sequence length="93" mass="10581">MGVKTDNLVLERDEKNEPQLIKKHLFHGGTKSGDVTATYQQFDQEFPMEFEFFGLEQGRVFGQGDDEVGAFTLAGQYKLEDGYGDHRILFGFL</sequence>
<evidence type="ECO:0000313" key="2">
    <source>
        <dbReference type="Proteomes" id="UP000663874"/>
    </source>
</evidence>